<comment type="caution">
    <text evidence="3">The sequence shown here is derived from an EMBL/GenBank/DDBJ whole genome shotgun (WGS) entry which is preliminary data.</text>
</comment>
<dbReference type="Pfam" id="PF04545">
    <property type="entry name" value="Sigma70_r4"/>
    <property type="match status" value="1"/>
</dbReference>
<dbReference type="GO" id="GO:0006352">
    <property type="term" value="P:DNA-templated transcription initiation"/>
    <property type="evidence" value="ECO:0007669"/>
    <property type="project" value="InterPro"/>
</dbReference>
<dbReference type="Pfam" id="PF05066">
    <property type="entry name" value="HARE-HTH"/>
    <property type="match status" value="1"/>
</dbReference>
<evidence type="ECO:0000256" key="1">
    <source>
        <dbReference type="ARBA" id="ARBA00023163"/>
    </source>
</evidence>
<dbReference type="InterPro" id="IPR036388">
    <property type="entry name" value="WH-like_DNA-bd_sf"/>
</dbReference>
<dbReference type="InterPro" id="IPR007759">
    <property type="entry name" value="Asxl_HARE-HTH"/>
</dbReference>
<dbReference type="PROSITE" id="PS51913">
    <property type="entry name" value="HTH_HARE"/>
    <property type="match status" value="1"/>
</dbReference>
<evidence type="ECO:0000259" key="2">
    <source>
        <dbReference type="PROSITE" id="PS51913"/>
    </source>
</evidence>
<evidence type="ECO:0000313" key="4">
    <source>
        <dbReference type="Proteomes" id="UP000176974"/>
    </source>
</evidence>
<dbReference type="GO" id="GO:0003700">
    <property type="term" value="F:DNA-binding transcription factor activity"/>
    <property type="evidence" value="ECO:0007669"/>
    <property type="project" value="InterPro"/>
</dbReference>
<name>A0A1G2FBY3_9BACT</name>
<dbReference type="PRINTS" id="PR00046">
    <property type="entry name" value="SIGMA70FCT"/>
</dbReference>
<dbReference type="InterPro" id="IPR038087">
    <property type="entry name" value="RNAP_delta_N_dom_sf"/>
</dbReference>
<dbReference type="Gene3D" id="1.10.10.1250">
    <property type="entry name" value="RNA polymerase, subunit delta, N-terminal domain"/>
    <property type="match status" value="1"/>
</dbReference>
<reference evidence="3 4" key="1">
    <citation type="journal article" date="2016" name="Nat. Commun.">
        <title>Thousands of microbial genomes shed light on interconnected biogeochemical processes in an aquifer system.</title>
        <authorList>
            <person name="Anantharaman K."/>
            <person name="Brown C.T."/>
            <person name="Hug L.A."/>
            <person name="Sharon I."/>
            <person name="Castelle C.J."/>
            <person name="Probst A.J."/>
            <person name="Thomas B.C."/>
            <person name="Singh A."/>
            <person name="Wilkins M.J."/>
            <person name="Karaoz U."/>
            <person name="Brodie E.L."/>
            <person name="Williams K.H."/>
            <person name="Hubbard S.S."/>
            <person name="Banfield J.F."/>
        </authorList>
    </citation>
    <scope>NUCLEOTIDE SEQUENCE [LARGE SCALE GENOMIC DNA]</scope>
</reference>
<sequence length="346" mass="40190">MVKNQNTIKYGQLVSRAIGVISNQRAKEIIKQRFGLEDGERKTLEAIGQKHGITRERVRQIEEAAFSVLKKSDSFNLFKPAFHALDNFFVQEGQLVREERLLSSLTNQENPHPERGAVFFILTIGQPYERFIGTNQFYTSWTNSKDILNKAERLINFLIKDIEKKKQVIPVDYILEISKEAAPDLSKKALFSYLDASKQIDQNSFGQYGLSHWPEINPRGVRDKTYLVFKKENRPLHFREVAELINQNNFDSRLAHPQTVHNELIKDPRFVLVGRGTYALTEWGYQSGTVQDIIRGILKENGFLTKDEIIREVLKNRLVKENTVLINLQNRKNFIRREDGKYLLVK</sequence>
<keyword evidence="1" id="KW-0804">Transcription</keyword>
<gene>
    <name evidence="3" type="ORF">A2815_01545</name>
</gene>
<dbReference type="InterPro" id="IPR000943">
    <property type="entry name" value="RNA_pol_sigma70"/>
</dbReference>
<dbReference type="EMBL" id="MHMY01000011">
    <property type="protein sequence ID" value="OGZ35377.1"/>
    <property type="molecule type" value="Genomic_DNA"/>
</dbReference>
<dbReference type="InterPro" id="IPR050239">
    <property type="entry name" value="Sigma-70_RNA_pol_init_factors"/>
</dbReference>
<dbReference type="Gene3D" id="1.10.10.10">
    <property type="entry name" value="Winged helix-like DNA-binding domain superfamily/Winged helix DNA-binding domain"/>
    <property type="match status" value="1"/>
</dbReference>
<dbReference type="InterPro" id="IPR013324">
    <property type="entry name" value="RNA_pol_sigma_r3/r4-like"/>
</dbReference>
<feature type="domain" description="HTH HARE-type" evidence="2">
    <location>
        <begin position="219"/>
        <end position="283"/>
    </location>
</feature>
<organism evidence="3 4">
    <name type="scientific">Candidatus Portnoybacteria bacterium RIFCSPHIGHO2_01_FULL_40_12b</name>
    <dbReference type="NCBI Taxonomy" id="1801994"/>
    <lineage>
        <taxon>Bacteria</taxon>
        <taxon>Candidatus Portnoyibacteriota</taxon>
    </lineage>
</organism>
<dbReference type="PANTHER" id="PTHR30603">
    <property type="entry name" value="RNA POLYMERASE SIGMA FACTOR RPO"/>
    <property type="match status" value="1"/>
</dbReference>
<dbReference type="SUPFAM" id="SSF88659">
    <property type="entry name" value="Sigma3 and sigma4 domains of RNA polymerase sigma factors"/>
    <property type="match status" value="1"/>
</dbReference>
<protein>
    <recommendedName>
        <fullName evidence="2">HTH HARE-type domain-containing protein</fullName>
    </recommendedName>
</protein>
<proteinExistence type="predicted"/>
<dbReference type="AlphaFoldDB" id="A0A1G2FBY3"/>
<dbReference type="PANTHER" id="PTHR30603:SF47">
    <property type="entry name" value="RNA POLYMERASE SIGMA FACTOR SIGD, CHLOROPLASTIC"/>
    <property type="match status" value="1"/>
</dbReference>
<dbReference type="Proteomes" id="UP000176974">
    <property type="component" value="Unassembled WGS sequence"/>
</dbReference>
<evidence type="ECO:0000313" key="3">
    <source>
        <dbReference type="EMBL" id="OGZ35377.1"/>
    </source>
</evidence>
<dbReference type="InterPro" id="IPR007630">
    <property type="entry name" value="RNA_pol_sigma70_r4"/>
</dbReference>
<accession>A0A1G2FBY3</accession>